<dbReference type="STRING" id="1123349.SAMN02744037_00753"/>
<protein>
    <submittedName>
        <fullName evidence="1">Uncharacterized protein</fullName>
    </submittedName>
</protein>
<evidence type="ECO:0000313" key="2">
    <source>
        <dbReference type="Proteomes" id="UP000242497"/>
    </source>
</evidence>
<dbReference type="RefSeq" id="WP_072887399.1">
    <property type="nucleotide sequence ID" value="NZ_FRAE01000012.1"/>
</dbReference>
<evidence type="ECO:0000313" key="1">
    <source>
        <dbReference type="EMBL" id="SHJ75361.1"/>
    </source>
</evidence>
<gene>
    <name evidence="1" type="ORF">SAMN02744037_00753</name>
</gene>
<dbReference type="EMBL" id="FRAE01000012">
    <property type="protein sequence ID" value="SHJ75361.1"/>
    <property type="molecule type" value="Genomic_DNA"/>
</dbReference>
<keyword evidence="2" id="KW-1185">Reference proteome</keyword>
<dbReference type="AlphaFoldDB" id="A0A1M6LW01"/>
<name>A0A1M6LW01_9FIRM</name>
<dbReference type="OrthoDB" id="306887at2"/>
<sequence length="169" mass="19049">MAVNYCGGIPEIPKAGVVEIVAFPDSIKIIRGFSKSIVIPYDNIKNISMKTNEQISKDVTLTRVLALGIFALAAKKKTKVVTNYLLIDYDANGIECTAVFTGDKLPKVVSKISKARQKYLKSNNKIDEISTTREESDYEYSDIEKLVIKQYRNNPEVHKEIHRLLNIEV</sequence>
<proteinExistence type="predicted"/>
<dbReference type="Proteomes" id="UP000242497">
    <property type="component" value="Unassembled WGS sequence"/>
</dbReference>
<accession>A0A1M6LW01</accession>
<reference evidence="2" key="1">
    <citation type="submission" date="2016-11" db="EMBL/GenBank/DDBJ databases">
        <authorList>
            <person name="Varghese N."/>
            <person name="Submissions S."/>
        </authorList>
    </citation>
    <scope>NUCLEOTIDE SEQUENCE [LARGE SCALE GENOMIC DNA]</scope>
    <source>
        <strain evidence="2">DSM 15518</strain>
    </source>
</reference>
<organism evidence="1 2">
    <name type="scientific">Tepidibacter formicigenes DSM 15518</name>
    <dbReference type="NCBI Taxonomy" id="1123349"/>
    <lineage>
        <taxon>Bacteria</taxon>
        <taxon>Bacillati</taxon>
        <taxon>Bacillota</taxon>
        <taxon>Clostridia</taxon>
        <taxon>Peptostreptococcales</taxon>
        <taxon>Peptostreptococcaceae</taxon>
        <taxon>Tepidibacter</taxon>
    </lineage>
</organism>